<proteinExistence type="predicted"/>
<dbReference type="Proteomes" id="UP000076842">
    <property type="component" value="Unassembled WGS sequence"/>
</dbReference>
<organism evidence="2 3">
    <name type="scientific">Calocera cornea HHB12733</name>
    <dbReference type="NCBI Taxonomy" id="1353952"/>
    <lineage>
        <taxon>Eukaryota</taxon>
        <taxon>Fungi</taxon>
        <taxon>Dikarya</taxon>
        <taxon>Basidiomycota</taxon>
        <taxon>Agaricomycotina</taxon>
        <taxon>Dacrymycetes</taxon>
        <taxon>Dacrymycetales</taxon>
        <taxon>Dacrymycetaceae</taxon>
        <taxon>Calocera</taxon>
    </lineage>
</organism>
<reference evidence="2 3" key="1">
    <citation type="journal article" date="2016" name="Mol. Biol. Evol.">
        <title>Comparative Genomics of Early-Diverging Mushroom-Forming Fungi Provides Insights into the Origins of Lignocellulose Decay Capabilities.</title>
        <authorList>
            <person name="Nagy L.G."/>
            <person name="Riley R."/>
            <person name="Tritt A."/>
            <person name="Adam C."/>
            <person name="Daum C."/>
            <person name="Floudas D."/>
            <person name="Sun H."/>
            <person name="Yadav J.S."/>
            <person name="Pangilinan J."/>
            <person name="Larsson K.H."/>
            <person name="Matsuura K."/>
            <person name="Barry K."/>
            <person name="Labutti K."/>
            <person name="Kuo R."/>
            <person name="Ohm R.A."/>
            <person name="Bhattacharya S.S."/>
            <person name="Shirouzu T."/>
            <person name="Yoshinaga Y."/>
            <person name="Martin F.M."/>
            <person name="Grigoriev I.V."/>
            <person name="Hibbett D.S."/>
        </authorList>
    </citation>
    <scope>NUCLEOTIDE SEQUENCE [LARGE SCALE GENOMIC DNA]</scope>
    <source>
        <strain evidence="2 3">HHB12733</strain>
    </source>
</reference>
<gene>
    <name evidence="2" type="ORF">CALCODRAFT_412994</name>
</gene>
<dbReference type="STRING" id="1353952.A0A165J0E9"/>
<dbReference type="InterPro" id="IPR058913">
    <property type="entry name" value="Integrase_dom_put"/>
</dbReference>
<evidence type="ECO:0000259" key="1">
    <source>
        <dbReference type="Pfam" id="PF24764"/>
    </source>
</evidence>
<dbReference type="InParanoid" id="A0A165J0E9"/>
<dbReference type="EMBL" id="KV423925">
    <property type="protein sequence ID" value="KZT61204.1"/>
    <property type="molecule type" value="Genomic_DNA"/>
</dbReference>
<sequence>MRVSDTDMLTLLLNYHIDTTRYSLGVKKLRAMRTSLGLIRSRSAPHTMESIRPAVQRLREVYPKIGVLDMLMHLHAEGFEVKRLVEEYYMKTYEADLLRERKANRLKRKRFWSAGVGDLWCIDQHDKWGRFELWLHTAVEPFSGRILWIRVWKGNRNPALICTYYLKCVEELGVMPLVTQSDLGKENYGIAKAHTALHHYHDPNLVGTIQHRWMRNRKNIKPEIAWSQLRRRFTPGFEDLLEHGVAQGWYNALDPTHRYVFWWVFVPFLQAELDKWRDRHNNNRKRADRTKILPHGAPNLIFQCPEYFGEAQFHVQVEANALSEVQRLYTPSEDSMLELVPAELQPVFDAAFEELGEPSIDHQTVWTVY</sequence>
<dbReference type="PANTHER" id="PTHR46177">
    <property type="entry name" value="INTEGRASE CATALYTIC DOMAIN-CONTAINING PROTEIN"/>
    <property type="match status" value="1"/>
</dbReference>
<accession>A0A165J0E9</accession>
<dbReference type="OrthoDB" id="5946233at2759"/>
<evidence type="ECO:0000313" key="2">
    <source>
        <dbReference type="EMBL" id="KZT61204.1"/>
    </source>
</evidence>
<feature type="domain" description="Integrase core" evidence="1">
    <location>
        <begin position="118"/>
        <end position="291"/>
    </location>
</feature>
<keyword evidence="3" id="KW-1185">Reference proteome</keyword>
<name>A0A165J0E9_9BASI</name>
<evidence type="ECO:0000313" key="3">
    <source>
        <dbReference type="Proteomes" id="UP000076842"/>
    </source>
</evidence>
<dbReference type="Pfam" id="PF24764">
    <property type="entry name" value="rva_4"/>
    <property type="match status" value="1"/>
</dbReference>
<protein>
    <recommendedName>
        <fullName evidence="1">Integrase core domain-containing protein</fullName>
    </recommendedName>
</protein>
<feature type="non-terminal residue" evidence="2">
    <location>
        <position position="369"/>
    </location>
</feature>
<dbReference type="PANTHER" id="PTHR46177:SF1">
    <property type="entry name" value="INTEGRASE CATALYTIC DOMAIN-CONTAINING PROTEIN"/>
    <property type="match status" value="1"/>
</dbReference>
<dbReference type="AlphaFoldDB" id="A0A165J0E9"/>